<feature type="domain" description="DUF4983" evidence="1">
    <location>
        <begin position="469"/>
        <end position="552"/>
    </location>
</feature>
<dbReference type="InterPro" id="IPR013320">
    <property type="entry name" value="ConA-like_dom_sf"/>
</dbReference>
<dbReference type="PANTHER" id="PTHR10151">
    <property type="entry name" value="ECTONUCLEOTIDE PYROPHOSPHATASE/PHOSPHODIESTERASE"/>
    <property type="match status" value="1"/>
</dbReference>
<reference evidence="2 3" key="1">
    <citation type="submission" date="2024-03" db="EMBL/GenBank/DDBJ databases">
        <title>Chitinophaga caseinilytica sp. nov., a casein hydrolysing bacterium isolated from forest soil.</title>
        <authorList>
            <person name="Lee D.S."/>
            <person name="Han D.M."/>
            <person name="Baek J.H."/>
            <person name="Choi D.G."/>
            <person name="Jeon J.H."/>
            <person name="Jeon C.O."/>
        </authorList>
    </citation>
    <scope>NUCLEOTIDE SEQUENCE [LARGE SCALE GENOMIC DNA]</scope>
    <source>
        <strain evidence="2 3">KACC 19118</strain>
    </source>
</reference>
<dbReference type="InterPro" id="IPR032309">
    <property type="entry name" value="DUF4983"/>
</dbReference>
<dbReference type="InterPro" id="IPR002591">
    <property type="entry name" value="Phosphodiest/P_Trfase"/>
</dbReference>
<evidence type="ECO:0000313" key="3">
    <source>
        <dbReference type="Proteomes" id="UP001449657"/>
    </source>
</evidence>
<evidence type="ECO:0000313" key="2">
    <source>
        <dbReference type="EMBL" id="WZN49118.1"/>
    </source>
</evidence>
<dbReference type="SUPFAM" id="SSF49899">
    <property type="entry name" value="Concanavalin A-like lectins/glucanases"/>
    <property type="match status" value="1"/>
</dbReference>
<name>A0ABZ2ZBL1_9BACT</name>
<dbReference type="InterPro" id="IPR017850">
    <property type="entry name" value="Alkaline_phosphatase_core_sf"/>
</dbReference>
<keyword evidence="3" id="KW-1185">Reference proteome</keyword>
<dbReference type="Pfam" id="PF13385">
    <property type="entry name" value="Laminin_G_3"/>
    <property type="match status" value="1"/>
</dbReference>
<sequence>MKRFYICLLIGLLGLSACFKDKLLVVGPPNDIDPADTTTAPVASGIKRKVLLIGVSGLRGDAMEVAQVPAIAALLPNAVYSYESLTQQPTQSGSGWASLLTGVWSNKHGVKDNSFTGYDAVKFPMAFRYVKLFSPKLRTVSIQSWPVLNQQLVSGADVSISLPDADAQVKDSAVKRLGQDDPDLLLVGFTGVKTAAHQFGYGPDVPEYMQAIEQADTYIGEILAALKARPGAAQEDWLVIIASDHGGIAKAEGGSSPEERNIFTLFHNKAFTGTKVEQPLTSLRAARYASDGQYAASASPLYNFDSIKQFTVQFNVRTRGFVSDVPFVGNKDWNSGNNPGWLLCPVGAGKWKFQAGSGSGRVDINSSAAGINDNRWHTIAITVDRRTGPGEVLLFQDGEPAGSSSLNNLSPFAPSGQQLKFVIGDDITGKYRINWGNDDFLMSNVCVWDTLWKKEDFKKYSGCDTTQHTNPYFSRMIGWWKGTGPNGNQLADASGRDNPLTVFGNPNWITQEISFCNVPQPAAVPQSVDVLPSIFAWLKIAADSGWGLDGISRVP</sequence>
<dbReference type="Proteomes" id="UP001449657">
    <property type="component" value="Chromosome"/>
</dbReference>
<dbReference type="SUPFAM" id="SSF53649">
    <property type="entry name" value="Alkaline phosphatase-like"/>
    <property type="match status" value="1"/>
</dbReference>
<dbReference type="RefSeq" id="WP_341843693.1">
    <property type="nucleotide sequence ID" value="NZ_CP149792.1"/>
</dbReference>
<organism evidence="2 3">
    <name type="scientific">Chitinophaga caseinilytica</name>
    <dbReference type="NCBI Taxonomy" id="2267521"/>
    <lineage>
        <taxon>Bacteria</taxon>
        <taxon>Pseudomonadati</taxon>
        <taxon>Bacteroidota</taxon>
        <taxon>Chitinophagia</taxon>
        <taxon>Chitinophagales</taxon>
        <taxon>Chitinophagaceae</taxon>
        <taxon>Chitinophaga</taxon>
    </lineage>
</organism>
<dbReference type="PROSITE" id="PS51257">
    <property type="entry name" value="PROKAR_LIPOPROTEIN"/>
    <property type="match status" value="1"/>
</dbReference>
<protein>
    <submittedName>
        <fullName evidence="2">Alkaline phosphatase family protein</fullName>
    </submittedName>
</protein>
<dbReference type="EMBL" id="CP150096">
    <property type="protein sequence ID" value="WZN49118.1"/>
    <property type="molecule type" value="Genomic_DNA"/>
</dbReference>
<evidence type="ECO:0000259" key="1">
    <source>
        <dbReference type="Pfam" id="PF16356"/>
    </source>
</evidence>
<accession>A0ABZ2ZBL1</accession>
<proteinExistence type="predicted"/>
<dbReference type="Pfam" id="PF01663">
    <property type="entry name" value="Phosphodiest"/>
    <property type="match status" value="2"/>
</dbReference>
<dbReference type="PANTHER" id="PTHR10151:SF120">
    <property type="entry name" value="BIS(5'-ADENOSYL)-TRIPHOSPHATASE"/>
    <property type="match status" value="1"/>
</dbReference>
<dbReference type="Gene3D" id="3.40.720.10">
    <property type="entry name" value="Alkaline Phosphatase, subunit A"/>
    <property type="match status" value="1"/>
</dbReference>
<gene>
    <name evidence="2" type="ORF">WJU22_13155</name>
</gene>
<dbReference type="Gene3D" id="2.60.120.200">
    <property type="match status" value="1"/>
</dbReference>
<dbReference type="Pfam" id="PF16356">
    <property type="entry name" value="DUF4983"/>
    <property type="match status" value="1"/>
</dbReference>